<reference evidence="8 9" key="1">
    <citation type="submission" date="2020-10" db="EMBL/GenBank/DDBJ databases">
        <title>Complete genome sequence of Paludibaculum fermentans P105T, a facultatively anaerobic acidobacterium capable of dissimilatory Fe(III) reduction.</title>
        <authorList>
            <person name="Dedysh S.N."/>
            <person name="Beletsky A.V."/>
            <person name="Kulichevskaya I.S."/>
            <person name="Mardanov A.V."/>
            <person name="Ravin N.V."/>
        </authorList>
    </citation>
    <scope>NUCLEOTIDE SEQUENCE [LARGE SCALE GENOMIC DNA]</scope>
    <source>
        <strain evidence="8 9">P105</strain>
    </source>
</reference>
<dbReference type="SUPFAM" id="SSF56112">
    <property type="entry name" value="Protein kinase-like (PK-like)"/>
    <property type="match status" value="1"/>
</dbReference>
<feature type="domain" description="Protein kinase" evidence="7">
    <location>
        <begin position="86"/>
        <end position="344"/>
    </location>
</feature>
<evidence type="ECO:0000256" key="2">
    <source>
        <dbReference type="ARBA" id="ARBA00022741"/>
    </source>
</evidence>
<feature type="transmembrane region" description="Helical" evidence="6">
    <location>
        <begin position="369"/>
        <end position="390"/>
    </location>
</feature>
<dbReference type="PROSITE" id="PS00108">
    <property type="entry name" value="PROTEIN_KINASE_ST"/>
    <property type="match status" value="1"/>
</dbReference>
<dbReference type="InterPro" id="IPR008271">
    <property type="entry name" value="Ser/Thr_kinase_AS"/>
</dbReference>
<keyword evidence="3 8" id="KW-0418">Kinase</keyword>
<protein>
    <submittedName>
        <fullName evidence="8">Serine/threonine protein kinase</fullName>
    </submittedName>
</protein>
<dbReference type="PROSITE" id="PS50011">
    <property type="entry name" value="PROTEIN_KINASE_DOM"/>
    <property type="match status" value="1"/>
</dbReference>
<dbReference type="PANTHER" id="PTHR43289:SF34">
    <property type="entry name" value="SERINE_THREONINE-PROTEIN KINASE YBDM-RELATED"/>
    <property type="match status" value="1"/>
</dbReference>
<keyword evidence="6" id="KW-0812">Transmembrane</keyword>
<keyword evidence="4 5" id="KW-0067">ATP-binding</keyword>
<dbReference type="SMART" id="SM00220">
    <property type="entry name" value="S_TKc"/>
    <property type="match status" value="1"/>
</dbReference>
<dbReference type="Pfam" id="PF00069">
    <property type="entry name" value="Pkinase"/>
    <property type="match status" value="1"/>
</dbReference>
<dbReference type="RefSeq" id="WP_194452820.1">
    <property type="nucleotide sequence ID" value="NZ_CP063849.1"/>
</dbReference>
<name>A0A7S7NWR8_PALFE</name>
<evidence type="ECO:0000313" key="9">
    <source>
        <dbReference type="Proteomes" id="UP000593892"/>
    </source>
</evidence>
<dbReference type="InterPro" id="IPR017441">
    <property type="entry name" value="Protein_kinase_ATP_BS"/>
</dbReference>
<evidence type="ECO:0000313" key="8">
    <source>
        <dbReference type="EMBL" id="QOY91166.1"/>
    </source>
</evidence>
<evidence type="ECO:0000256" key="6">
    <source>
        <dbReference type="SAM" id="Phobius"/>
    </source>
</evidence>
<keyword evidence="6" id="KW-0472">Membrane</keyword>
<dbReference type="Gene3D" id="1.25.40.10">
    <property type="entry name" value="Tetratricopeptide repeat domain"/>
    <property type="match status" value="2"/>
</dbReference>
<organism evidence="8 9">
    <name type="scientific">Paludibaculum fermentans</name>
    <dbReference type="NCBI Taxonomy" id="1473598"/>
    <lineage>
        <taxon>Bacteria</taxon>
        <taxon>Pseudomonadati</taxon>
        <taxon>Acidobacteriota</taxon>
        <taxon>Terriglobia</taxon>
        <taxon>Bryobacterales</taxon>
        <taxon>Bryobacteraceae</taxon>
        <taxon>Paludibaculum</taxon>
    </lineage>
</organism>
<keyword evidence="9" id="KW-1185">Reference proteome</keyword>
<accession>A0A7S7NWR8</accession>
<dbReference type="PROSITE" id="PS00107">
    <property type="entry name" value="PROTEIN_KINASE_ATP"/>
    <property type="match status" value="1"/>
</dbReference>
<dbReference type="SUPFAM" id="SSF48452">
    <property type="entry name" value="TPR-like"/>
    <property type="match status" value="1"/>
</dbReference>
<gene>
    <name evidence="8" type="ORF">IRI77_14820</name>
</gene>
<keyword evidence="1" id="KW-0808">Transferase</keyword>
<dbReference type="AlphaFoldDB" id="A0A7S7NWR8"/>
<dbReference type="Gene3D" id="1.10.510.10">
    <property type="entry name" value="Transferase(Phosphotransferase) domain 1"/>
    <property type="match status" value="1"/>
</dbReference>
<dbReference type="GO" id="GO:0004674">
    <property type="term" value="F:protein serine/threonine kinase activity"/>
    <property type="evidence" value="ECO:0007669"/>
    <property type="project" value="UniProtKB-KW"/>
</dbReference>
<dbReference type="KEGG" id="pfer:IRI77_14820"/>
<dbReference type="PANTHER" id="PTHR43289">
    <property type="entry name" value="MITOGEN-ACTIVATED PROTEIN KINASE KINASE KINASE 20-RELATED"/>
    <property type="match status" value="1"/>
</dbReference>
<dbReference type="Proteomes" id="UP000593892">
    <property type="component" value="Chromosome"/>
</dbReference>
<evidence type="ECO:0000256" key="3">
    <source>
        <dbReference type="ARBA" id="ARBA00022777"/>
    </source>
</evidence>
<dbReference type="InterPro" id="IPR000719">
    <property type="entry name" value="Prot_kinase_dom"/>
</dbReference>
<dbReference type="GO" id="GO:0005524">
    <property type="term" value="F:ATP binding"/>
    <property type="evidence" value="ECO:0007669"/>
    <property type="project" value="UniProtKB-UniRule"/>
</dbReference>
<evidence type="ECO:0000259" key="7">
    <source>
        <dbReference type="PROSITE" id="PS50011"/>
    </source>
</evidence>
<dbReference type="InterPro" id="IPR011009">
    <property type="entry name" value="Kinase-like_dom_sf"/>
</dbReference>
<evidence type="ECO:0000256" key="1">
    <source>
        <dbReference type="ARBA" id="ARBA00022679"/>
    </source>
</evidence>
<proteinExistence type="predicted"/>
<evidence type="ECO:0000256" key="5">
    <source>
        <dbReference type="PROSITE-ProRule" id="PRU10141"/>
    </source>
</evidence>
<keyword evidence="2 5" id="KW-0547">Nucleotide-binding</keyword>
<keyword evidence="6" id="KW-1133">Transmembrane helix</keyword>
<evidence type="ECO:0000256" key="4">
    <source>
        <dbReference type="ARBA" id="ARBA00022840"/>
    </source>
</evidence>
<dbReference type="InterPro" id="IPR011990">
    <property type="entry name" value="TPR-like_helical_dom_sf"/>
</dbReference>
<dbReference type="Gene3D" id="3.30.200.20">
    <property type="entry name" value="Phosphorylase Kinase, domain 1"/>
    <property type="match status" value="1"/>
</dbReference>
<dbReference type="CDD" id="cd14014">
    <property type="entry name" value="STKc_PknB_like"/>
    <property type="match status" value="1"/>
</dbReference>
<keyword evidence="8" id="KW-0723">Serine/threonine-protein kinase</keyword>
<feature type="binding site" evidence="5">
    <location>
        <position position="117"/>
    </location>
    <ligand>
        <name>ATP</name>
        <dbReference type="ChEBI" id="CHEBI:30616"/>
    </ligand>
</feature>
<dbReference type="EMBL" id="CP063849">
    <property type="protein sequence ID" value="QOY91166.1"/>
    <property type="molecule type" value="Genomic_DNA"/>
</dbReference>
<sequence>MAPHQPDRTAEIFDRLLDLPVEQRGAALAAECHGDSELCARVEALLRADEAAAARTLWQGSALDAQAKLVARHDPDAQAGLRLGAYRVVKTLGQGGMGTVYLAVRDDDAYEKRVAIKLIQHGLDSEEALRRFRSERQILAQMEHPNIARLIDGGNTADGLPYLVMEHVNGIPLDEYARRNQLPLSRKLELFGQVCSAVQYAHRSLVVHRDLKPANILVDGDGVPKLLDFGIATLVGPQEFTVAHAAMTPGYASPEQLRGRNVTTSADVFALGVLLFELLTGAKPFHCEAHTPEQLAQAVERHWPVHAAGLGRDWQAIFRRALAPDVELRYESAAELLRDVNAWRGGQPVAARSGGRVYRTLRLISRNRLAAAAVAVALTALVAGIITTSIQARRAERRFNEVRSLANSLLFEFYDSVKDVPGSTAARELLVKRAREYLDSLAADRAGDETLQRELAEAYWKLGNIQGQPYGQNVGDSSGAIESYRKSQQILEGCLRDAPGDRAASLDLVHTLQAQGPGLIRLGRTADAETSIRRASVVAQGLLNQDPANSKLTEEVAQCLRQLGNAVAVRASIQNDRQLHLEALKIYRQALVLQQKLTAAAPESLGLRMRLGSSMTYVGYALQALAASSGDRSLAVEALDLQRRSLEIFRQVAESAPKEAGLQRNLGDAWNNYGAAQSLNLQWEPAIDSHRAALRIHSGLAAADPRNIEAKRDLVETHRLLSKALWAGGHRAEGRAMGEQALREYQVLQALDPSDAENQRLLNAAMNELQPMRQ</sequence>